<dbReference type="SUPFAM" id="SSF81321">
    <property type="entry name" value="Family A G protein-coupled receptor-like"/>
    <property type="match status" value="1"/>
</dbReference>
<evidence type="ECO:0000256" key="3">
    <source>
        <dbReference type="ARBA" id="ARBA00022692"/>
    </source>
</evidence>
<keyword evidence="9" id="KW-1015">Disulfide bond</keyword>
<dbReference type="AlphaFoldDB" id="A0AAD7SNF1"/>
<accession>A0AAD7SNF1</accession>
<dbReference type="Proteomes" id="UP001221898">
    <property type="component" value="Unassembled WGS sequence"/>
</dbReference>
<dbReference type="Pfam" id="PF00001">
    <property type="entry name" value="7tm_1"/>
    <property type="match status" value="1"/>
</dbReference>
<sequence length="435" mass="49776">MELIVIIFVSRSPSNGNHHCEPADVHWLLKTFWFRASTWKKTMSQILGVHENESYGIGVKMNLTCFQQDVENVMCNCSISSFKRRIYPATYLLIFTLGLLGNLLSLCVFVSLCRRKTLTTVNLYLVNLLLSDLMLVCSLPFRASYYLMDSHWVFGDLACRLISYTFYINMYSSVYFLVALSVMRYLAVMRPYRYVRLQTSRSTRVVCAVIWLSVSMGSIPLLTVGSTQDVMGRVQCLELGTGQLTTLIQMNHASIFFSFLLPFFVISFCYFFVVRSLLKSREVLGNRKPCYRKSCALVIIVLAIFLVCFLPYHVVRTLFLEAEREVSTKGYGTSCGYIAAVRKMAVVTLCLAAINSCLDPILFFFVGENFREFFCRKYKKEQLVEEHKSKMENRPPRAELQRVRCNGSESPEEISVNGNALSGFHGSENRQLELC</sequence>
<keyword evidence="10" id="KW-0675">Receptor</keyword>
<comment type="caution">
    <text evidence="14">The sequence shown here is derived from an EMBL/GenBank/DDBJ whole genome shotgun (WGS) entry which is preliminary data.</text>
</comment>
<protein>
    <recommendedName>
        <fullName evidence="13">G-protein coupled receptors family 1 profile domain-containing protein</fullName>
    </recommendedName>
</protein>
<evidence type="ECO:0000256" key="4">
    <source>
        <dbReference type="ARBA" id="ARBA00022859"/>
    </source>
</evidence>
<evidence type="ECO:0000256" key="12">
    <source>
        <dbReference type="SAM" id="Phobius"/>
    </source>
</evidence>
<dbReference type="PANTHER" id="PTHR24231:SF48">
    <property type="entry name" value="G-PROTEIN COUPLED RECEPTORS FAMILY 1 PROFILE DOMAIN-CONTAINING PROTEIN"/>
    <property type="match status" value="1"/>
</dbReference>
<dbReference type="Gene3D" id="1.20.1070.10">
    <property type="entry name" value="Rhodopsin 7-helix transmembrane proteins"/>
    <property type="match status" value="1"/>
</dbReference>
<organism evidence="14 15">
    <name type="scientific">Aldrovandia affinis</name>
    <dbReference type="NCBI Taxonomy" id="143900"/>
    <lineage>
        <taxon>Eukaryota</taxon>
        <taxon>Metazoa</taxon>
        <taxon>Chordata</taxon>
        <taxon>Craniata</taxon>
        <taxon>Vertebrata</taxon>
        <taxon>Euteleostomi</taxon>
        <taxon>Actinopterygii</taxon>
        <taxon>Neopterygii</taxon>
        <taxon>Teleostei</taxon>
        <taxon>Notacanthiformes</taxon>
        <taxon>Halosauridae</taxon>
        <taxon>Aldrovandia</taxon>
    </lineage>
</organism>
<feature type="transmembrane region" description="Helical" evidence="12">
    <location>
        <begin position="203"/>
        <end position="223"/>
    </location>
</feature>
<feature type="transmembrane region" description="Helical" evidence="12">
    <location>
        <begin position="253"/>
        <end position="274"/>
    </location>
</feature>
<feature type="transmembrane region" description="Helical" evidence="12">
    <location>
        <begin position="295"/>
        <end position="314"/>
    </location>
</feature>
<keyword evidence="5 12" id="KW-1133">Transmembrane helix</keyword>
<feature type="transmembrane region" description="Helical" evidence="12">
    <location>
        <begin position="124"/>
        <end position="141"/>
    </location>
</feature>
<dbReference type="InterPro" id="IPR017452">
    <property type="entry name" value="GPCR_Rhodpsn_7TM"/>
</dbReference>
<evidence type="ECO:0000313" key="15">
    <source>
        <dbReference type="Proteomes" id="UP001221898"/>
    </source>
</evidence>
<evidence type="ECO:0000256" key="5">
    <source>
        <dbReference type="ARBA" id="ARBA00022989"/>
    </source>
</evidence>
<evidence type="ECO:0000256" key="11">
    <source>
        <dbReference type="ARBA" id="ARBA00023224"/>
    </source>
</evidence>
<feature type="transmembrane region" description="Helical" evidence="12">
    <location>
        <begin position="344"/>
        <end position="367"/>
    </location>
</feature>
<dbReference type="GO" id="GO:0005886">
    <property type="term" value="C:plasma membrane"/>
    <property type="evidence" value="ECO:0007669"/>
    <property type="project" value="UniProtKB-SubCell"/>
</dbReference>
<evidence type="ECO:0000256" key="10">
    <source>
        <dbReference type="ARBA" id="ARBA00023170"/>
    </source>
</evidence>
<keyword evidence="2" id="KW-1003">Cell membrane</keyword>
<evidence type="ECO:0000256" key="1">
    <source>
        <dbReference type="ARBA" id="ARBA00004651"/>
    </source>
</evidence>
<dbReference type="GO" id="GO:0004930">
    <property type="term" value="F:G protein-coupled receptor activity"/>
    <property type="evidence" value="ECO:0007669"/>
    <property type="project" value="UniProtKB-KW"/>
</dbReference>
<evidence type="ECO:0000256" key="6">
    <source>
        <dbReference type="ARBA" id="ARBA00023040"/>
    </source>
</evidence>
<feature type="transmembrane region" description="Helical" evidence="12">
    <location>
        <begin position="91"/>
        <end position="112"/>
    </location>
</feature>
<feature type="transmembrane region" description="Helical" evidence="12">
    <location>
        <begin position="161"/>
        <end position="182"/>
    </location>
</feature>
<keyword evidence="7" id="KW-1064">Adaptive immunity</keyword>
<comment type="subcellular location">
    <subcellularLocation>
        <location evidence="1">Cell membrane</location>
        <topology evidence="1">Multi-pass membrane protein</topology>
    </subcellularLocation>
</comment>
<dbReference type="PRINTS" id="PR00237">
    <property type="entry name" value="GPCRRHODOPSN"/>
</dbReference>
<evidence type="ECO:0000256" key="7">
    <source>
        <dbReference type="ARBA" id="ARBA00023130"/>
    </source>
</evidence>
<dbReference type="PROSITE" id="PS50262">
    <property type="entry name" value="G_PROTEIN_RECEP_F1_2"/>
    <property type="match status" value="1"/>
</dbReference>
<proteinExistence type="predicted"/>
<dbReference type="InterPro" id="IPR000276">
    <property type="entry name" value="GPCR_Rhodpsn"/>
</dbReference>
<keyword evidence="3 12" id="KW-0812">Transmembrane</keyword>
<dbReference type="PANTHER" id="PTHR24231">
    <property type="entry name" value="PURINOCEPTOR-RELATED G-PROTEIN COUPLED RECEPTOR"/>
    <property type="match status" value="1"/>
</dbReference>
<evidence type="ECO:0000256" key="9">
    <source>
        <dbReference type="ARBA" id="ARBA00023157"/>
    </source>
</evidence>
<keyword evidence="11" id="KW-0807">Transducer</keyword>
<evidence type="ECO:0000256" key="2">
    <source>
        <dbReference type="ARBA" id="ARBA00022475"/>
    </source>
</evidence>
<dbReference type="EMBL" id="JAINUG010000046">
    <property type="protein sequence ID" value="KAJ8405879.1"/>
    <property type="molecule type" value="Genomic_DNA"/>
</dbReference>
<reference evidence="14" key="1">
    <citation type="journal article" date="2023" name="Science">
        <title>Genome structures resolve the early diversification of teleost fishes.</title>
        <authorList>
            <person name="Parey E."/>
            <person name="Louis A."/>
            <person name="Montfort J."/>
            <person name="Bouchez O."/>
            <person name="Roques C."/>
            <person name="Iampietro C."/>
            <person name="Lluch J."/>
            <person name="Castinel A."/>
            <person name="Donnadieu C."/>
            <person name="Desvignes T."/>
            <person name="Floi Bucao C."/>
            <person name="Jouanno E."/>
            <person name="Wen M."/>
            <person name="Mejri S."/>
            <person name="Dirks R."/>
            <person name="Jansen H."/>
            <person name="Henkel C."/>
            <person name="Chen W.J."/>
            <person name="Zahm M."/>
            <person name="Cabau C."/>
            <person name="Klopp C."/>
            <person name="Thompson A.W."/>
            <person name="Robinson-Rechavi M."/>
            <person name="Braasch I."/>
            <person name="Lecointre G."/>
            <person name="Bobe J."/>
            <person name="Postlethwait J.H."/>
            <person name="Berthelot C."/>
            <person name="Roest Crollius H."/>
            <person name="Guiguen Y."/>
        </authorList>
    </citation>
    <scope>NUCLEOTIDE SEQUENCE</scope>
    <source>
        <strain evidence="14">NC1722</strain>
    </source>
</reference>
<keyword evidence="6" id="KW-0297">G-protein coupled receptor</keyword>
<evidence type="ECO:0000256" key="8">
    <source>
        <dbReference type="ARBA" id="ARBA00023136"/>
    </source>
</evidence>
<dbReference type="FunFam" id="1.20.1070.10:FF:000017">
    <property type="entry name" value="lysophosphatidic acid receptor 4"/>
    <property type="match status" value="1"/>
</dbReference>
<feature type="domain" description="G-protein coupled receptors family 1 profile" evidence="13">
    <location>
        <begin position="101"/>
        <end position="363"/>
    </location>
</feature>
<evidence type="ECO:0000259" key="13">
    <source>
        <dbReference type="PROSITE" id="PS50262"/>
    </source>
</evidence>
<keyword evidence="15" id="KW-1185">Reference proteome</keyword>
<dbReference type="PRINTS" id="PR01157">
    <property type="entry name" value="P2YPURNOCPTR"/>
</dbReference>
<keyword evidence="4" id="KW-0391">Immunity</keyword>
<name>A0AAD7SNF1_9TELE</name>
<gene>
    <name evidence="14" type="ORF">AAFF_G00313160</name>
</gene>
<evidence type="ECO:0000313" key="14">
    <source>
        <dbReference type="EMBL" id="KAJ8405879.1"/>
    </source>
</evidence>
<keyword evidence="8 12" id="KW-0472">Membrane</keyword>
<dbReference type="GO" id="GO:0002250">
    <property type="term" value="P:adaptive immune response"/>
    <property type="evidence" value="ECO:0007669"/>
    <property type="project" value="UniProtKB-KW"/>
</dbReference>